<reference evidence="2" key="2">
    <citation type="submission" date="2021-04" db="EMBL/GenBank/DDBJ databases">
        <authorList>
            <person name="Gilroy R."/>
        </authorList>
    </citation>
    <scope>NUCLEOTIDE SEQUENCE</scope>
    <source>
        <strain evidence="2">ChiGjej4B4-7305</strain>
    </source>
</reference>
<reference evidence="2" key="1">
    <citation type="journal article" date="2021" name="PeerJ">
        <title>Extensive microbial diversity within the chicken gut microbiome revealed by metagenomics and culture.</title>
        <authorList>
            <person name="Gilroy R."/>
            <person name="Ravi A."/>
            <person name="Getino M."/>
            <person name="Pursley I."/>
            <person name="Horton D.L."/>
            <person name="Alikhan N.F."/>
            <person name="Baker D."/>
            <person name="Gharbi K."/>
            <person name="Hall N."/>
            <person name="Watson M."/>
            <person name="Adriaenssens E.M."/>
            <person name="Foster-Nyarko E."/>
            <person name="Jarju S."/>
            <person name="Secka A."/>
            <person name="Antonio M."/>
            <person name="Oren A."/>
            <person name="Chaudhuri R.R."/>
            <person name="La Ragione R."/>
            <person name="Hildebrand F."/>
            <person name="Pallen M.J."/>
        </authorList>
    </citation>
    <scope>NUCLEOTIDE SEQUENCE</scope>
    <source>
        <strain evidence="2">ChiGjej4B4-7305</strain>
    </source>
</reference>
<dbReference type="Proteomes" id="UP000824037">
    <property type="component" value="Unassembled WGS sequence"/>
</dbReference>
<dbReference type="Pfam" id="PF01636">
    <property type="entry name" value="APH"/>
    <property type="match status" value="1"/>
</dbReference>
<dbReference type="CDD" id="cd05152">
    <property type="entry name" value="MPH2"/>
    <property type="match status" value="1"/>
</dbReference>
<dbReference type="AlphaFoldDB" id="A0A9D2J557"/>
<dbReference type="SUPFAM" id="SSF56112">
    <property type="entry name" value="Protein kinase-like (PK-like)"/>
    <property type="match status" value="1"/>
</dbReference>
<dbReference type="Gene3D" id="3.30.200.20">
    <property type="entry name" value="Phosphorylase Kinase, domain 1"/>
    <property type="match status" value="1"/>
</dbReference>
<sequence length="306" mass="33107">MDTTVHTAEKIAALAASHGLDVDPGSIRVNEAGLDYRVAYAREVEGPHWVLRIPRRTGLATGAQAEALMLDLVRDRLEPAVPQWRIHTEDLIAYPLLPGEPALTIDGGEPTFHVDVASQSFARAYGELVGQLHQVSLADVARAGLPTPTIEEVRAARAEELARVAGEFRIAAELRERWDAWLADTECWPEEPVFTHGELYHAHILVADEGTITGVLDWTTAGVGDPAKDLVFQASFAPPEAFATFLDAYRGAGGSTWPGLERHCAHLHSFTPVNYGLYALVTGDAEHRAAAQALFDEPGPLTLSGT</sequence>
<dbReference type="EMBL" id="DXBY01000249">
    <property type="protein sequence ID" value="HIZ36968.1"/>
    <property type="molecule type" value="Genomic_DNA"/>
</dbReference>
<dbReference type="PANTHER" id="PTHR21310">
    <property type="entry name" value="AMINOGLYCOSIDE PHOSPHOTRANSFERASE-RELATED-RELATED"/>
    <property type="match status" value="1"/>
</dbReference>
<evidence type="ECO:0000313" key="3">
    <source>
        <dbReference type="Proteomes" id="UP000824037"/>
    </source>
</evidence>
<name>A0A9D2J557_9MICO</name>
<comment type="caution">
    <text evidence="2">The sequence shown here is derived from an EMBL/GenBank/DDBJ whole genome shotgun (WGS) entry which is preliminary data.</text>
</comment>
<organism evidence="2 3">
    <name type="scientific">Candidatus Ruania gallistercoris</name>
    <dbReference type="NCBI Taxonomy" id="2838746"/>
    <lineage>
        <taxon>Bacteria</taxon>
        <taxon>Bacillati</taxon>
        <taxon>Actinomycetota</taxon>
        <taxon>Actinomycetes</taxon>
        <taxon>Micrococcales</taxon>
        <taxon>Ruaniaceae</taxon>
        <taxon>Ruania</taxon>
    </lineage>
</organism>
<dbReference type="InterPro" id="IPR011009">
    <property type="entry name" value="Kinase-like_dom_sf"/>
</dbReference>
<dbReference type="InterPro" id="IPR002575">
    <property type="entry name" value="Aminoglycoside_PTrfase"/>
</dbReference>
<proteinExistence type="predicted"/>
<dbReference type="InterPro" id="IPR051678">
    <property type="entry name" value="AGP_Transferase"/>
</dbReference>
<evidence type="ECO:0000259" key="1">
    <source>
        <dbReference type="Pfam" id="PF01636"/>
    </source>
</evidence>
<feature type="domain" description="Aminoglycoside phosphotransferase" evidence="1">
    <location>
        <begin position="27"/>
        <end position="260"/>
    </location>
</feature>
<accession>A0A9D2J557</accession>
<protein>
    <submittedName>
        <fullName evidence="2">Macrolide 2'-phosphotransferase</fullName>
    </submittedName>
</protein>
<dbReference type="Gene3D" id="3.90.1200.10">
    <property type="match status" value="1"/>
</dbReference>
<evidence type="ECO:0000313" key="2">
    <source>
        <dbReference type="EMBL" id="HIZ36968.1"/>
    </source>
</evidence>
<dbReference type="PANTHER" id="PTHR21310:SF15">
    <property type="entry name" value="AMINOGLYCOSIDE PHOSPHOTRANSFERASE DOMAIN-CONTAINING PROTEIN"/>
    <property type="match status" value="1"/>
</dbReference>
<gene>
    <name evidence="2" type="ORF">H9815_14440</name>
</gene>